<dbReference type="Proteomes" id="UP000274661">
    <property type="component" value="Unassembled WGS sequence"/>
</dbReference>
<dbReference type="RefSeq" id="WP_126720031.1">
    <property type="nucleotide sequence ID" value="NZ_RWJF01000001.1"/>
</dbReference>
<keyword evidence="3" id="KW-1185">Reference proteome</keyword>
<protein>
    <submittedName>
        <fullName evidence="2">BolA family transcriptional regulator</fullName>
    </submittedName>
</protein>
<dbReference type="AlphaFoldDB" id="A0A429VDL5"/>
<sequence length="94" mass="10394">MDSESTGPVATEIRRRLEAALAPTILSLRDDSELHRGHAGHDSRGESHFTLAIESLAFAGKNRVERQRLVYRALAELMHERVHALAIQAKAPGE</sequence>
<dbReference type="GO" id="GO:0016226">
    <property type="term" value="P:iron-sulfur cluster assembly"/>
    <property type="evidence" value="ECO:0007669"/>
    <property type="project" value="TreeGrafter"/>
</dbReference>
<dbReference type="EMBL" id="RWJF01000001">
    <property type="protein sequence ID" value="RST32089.1"/>
    <property type="molecule type" value="Genomic_DNA"/>
</dbReference>
<comment type="caution">
    <text evidence="2">The sequence shown here is derived from an EMBL/GenBank/DDBJ whole genome shotgun (WGS) entry which is preliminary data.</text>
</comment>
<dbReference type="PANTHER" id="PTHR46230:SF7">
    <property type="entry name" value="BOLA-LIKE PROTEIN 1"/>
    <property type="match status" value="1"/>
</dbReference>
<dbReference type="Pfam" id="PF01722">
    <property type="entry name" value="BolA"/>
    <property type="match status" value="1"/>
</dbReference>
<dbReference type="InterPro" id="IPR036065">
    <property type="entry name" value="BolA-like_sf"/>
</dbReference>
<organism evidence="2 3">
    <name type="scientific">Sphingomonas ginkgonis</name>
    <dbReference type="NCBI Taxonomy" id="2315330"/>
    <lineage>
        <taxon>Bacteria</taxon>
        <taxon>Pseudomonadati</taxon>
        <taxon>Pseudomonadota</taxon>
        <taxon>Alphaproteobacteria</taxon>
        <taxon>Sphingomonadales</taxon>
        <taxon>Sphingomonadaceae</taxon>
        <taxon>Sphingomonas</taxon>
    </lineage>
</organism>
<name>A0A429VDL5_9SPHN</name>
<proteinExistence type="inferred from homology"/>
<dbReference type="PANTHER" id="PTHR46230">
    <property type="match status" value="1"/>
</dbReference>
<gene>
    <name evidence="2" type="ORF">HMF7854_02855</name>
</gene>
<dbReference type="PIRSF" id="PIRSF003113">
    <property type="entry name" value="BolA"/>
    <property type="match status" value="1"/>
</dbReference>
<reference evidence="2 3" key="1">
    <citation type="submission" date="2018-12" db="EMBL/GenBank/DDBJ databases">
        <title>Sphingomonas sp. HMF7854 Genome sequencing and assembly.</title>
        <authorList>
            <person name="Cha I."/>
            <person name="Kang H."/>
            <person name="Kim H."/>
            <person name="Kang J."/>
            <person name="Joh K."/>
        </authorList>
    </citation>
    <scope>NUCLEOTIDE SEQUENCE [LARGE SCALE GENOMIC DNA]</scope>
    <source>
        <strain evidence="2 3">HMF7854</strain>
    </source>
</reference>
<dbReference type="InterPro" id="IPR002634">
    <property type="entry name" value="BolA"/>
</dbReference>
<comment type="similarity">
    <text evidence="1">Belongs to the BolA/IbaG family.</text>
</comment>
<evidence type="ECO:0000313" key="2">
    <source>
        <dbReference type="EMBL" id="RST32089.1"/>
    </source>
</evidence>
<evidence type="ECO:0000313" key="3">
    <source>
        <dbReference type="Proteomes" id="UP000274661"/>
    </source>
</evidence>
<dbReference type="Gene3D" id="3.30.300.90">
    <property type="entry name" value="BolA-like"/>
    <property type="match status" value="1"/>
</dbReference>
<dbReference type="SUPFAM" id="SSF82657">
    <property type="entry name" value="BolA-like"/>
    <property type="match status" value="1"/>
</dbReference>
<accession>A0A429VDL5</accession>
<dbReference type="OrthoDB" id="9811118at2"/>
<evidence type="ECO:0000256" key="1">
    <source>
        <dbReference type="RuleBase" id="RU003860"/>
    </source>
</evidence>